<keyword evidence="5" id="KW-1185">Reference proteome</keyword>
<evidence type="ECO:0000256" key="2">
    <source>
        <dbReference type="SAM" id="MobiDB-lite"/>
    </source>
</evidence>
<dbReference type="Pfam" id="PF24883">
    <property type="entry name" value="NPHP3_N"/>
    <property type="match status" value="1"/>
</dbReference>
<dbReference type="PANTHER" id="PTHR10039">
    <property type="entry name" value="AMELOGENIN"/>
    <property type="match status" value="1"/>
</dbReference>
<proteinExistence type="predicted"/>
<dbReference type="Proteomes" id="UP001213000">
    <property type="component" value="Unassembled WGS sequence"/>
</dbReference>
<evidence type="ECO:0000259" key="3">
    <source>
        <dbReference type="Pfam" id="PF24883"/>
    </source>
</evidence>
<keyword evidence="1" id="KW-0677">Repeat</keyword>
<evidence type="ECO:0000313" key="5">
    <source>
        <dbReference type="Proteomes" id="UP001213000"/>
    </source>
</evidence>
<evidence type="ECO:0000313" key="4">
    <source>
        <dbReference type="EMBL" id="KAJ3567424.1"/>
    </source>
</evidence>
<name>A0AAD5VR53_9AGAR</name>
<reference evidence="4" key="1">
    <citation type="submission" date="2022-07" db="EMBL/GenBank/DDBJ databases">
        <title>Genome Sequence of Leucocoprinus birnbaumii.</title>
        <authorList>
            <person name="Buettner E."/>
        </authorList>
    </citation>
    <scope>NUCLEOTIDE SEQUENCE</scope>
    <source>
        <strain evidence="4">VT141</strain>
    </source>
</reference>
<dbReference type="PANTHER" id="PTHR10039:SF17">
    <property type="entry name" value="FUNGAL STAND N-TERMINAL GOODBYE DOMAIN-CONTAINING PROTEIN-RELATED"/>
    <property type="match status" value="1"/>
</dbReference>
<feature type="region of interest" description="Disordered" evidence="2">
    <location>
        <begin position="21"/>
        <end position="70"/>
    </location>
</feature>
<organism evidence="4 5">
    <name type="scientific">Leucocoprinus birnbaumii</name>
    <dbReference type="NCBI Taxonomy" id="56174"/>
    <lineage>
        <taxon>Eukaryota</taxon>
        <taxon>Fungi</taxon>
        <taxon>Dikarya</taxon>
        <taxon>Basidiomycota</taxon>
        <taxon>Agaricomycotina</taxon>
        <taxon>Agaricomycetes</taxon>
        <taxon>Agaricomycetidae</taxon>
        <taxon>Agaricales</taxon>
        <taxon>Agaricineae</taxon>
        <taxon>Agaricaceae</taxon>
        <taxon>Leucocoprinus</taxon>
    </lineage>
</organism>
<dbReference type="InterPro" id="IPR027417">
    <property type="entry name" value="P-loop_NTPase"/>
</dbReference>
<feature type="domain" description="Nephrocystin 3-like N-terminal" evidence="3">
    <location>
        <begin position="139"/>
        <end position="301"/>
    </location>
</feature>
<dbReference type="SUPFAM" id="SSF52540">
    <property type="entry name" value="P-loop containing nucleoside triphosphate hydrolases"/>
    <property type="match status" value="1"/>
</dbReference>
<sequence>MLLETVQHVVEKLRLLAGLVEEDPPLPQPRSQTEAAPTANDPPPLGDGSMSIVDANAPSDMDVSTPDDEGSVDMMGAFRNARDFTIDKATFISIMQTRGVGLELLLEKRMAGAEVDSYARRYAPRCHPDTRLTVLGHILDWIHGKRDCGWRMLWIMGPAGVGKSAVAQSIAEKIKVQGQLGASLFFSRPDHRDDPMQIIPTLAYQLAVKVPQYKSIVTRQLAEDPTLFEKSLRTQFKQVIIDPFHLIMTRYPSILRKPLLIILDGLDECKCQKSQCELVELLSDHARAFKIFPLLWLVCSRPEWHLKYFRSQADFPAACTRLELKIDDSEAQRDVACFLRFEFLQMCKRFPDYIVSPWPPEATLRLIASIASGLFALAATLVRFIGDEHAEDPCRRLKICIQFLGGYGTPGSINPLHALDLLYHQICTTIPSDALATTKQVLGLSIWYPRMPDASKLSARGVAAFLNLNKRDFYRSLNQLHSVLDIPSPSDADLAHLEFHHASFQDYLKDRYRSREFAIDALGVHWVVASNGVQRQNDQLSPSSEALVSWSINSRDRVEELISSLRVYARYVTLEACPKLEGDDAFSIAGMLETFNFRDLDRYYEDKLPEFVLWIYSLVRSSGLRISLP</sequence>
<dbReference type="Gene3D" id="3.40.50.300">
    <property type="entry name" value="P-loop containing nucleotide triphosphate hydrolases"/>
    <property type="match status" value="1"/>
</dbReference>
<dbReference type="InterPro" id="IPR056884">
    <property type="entry name" value="NPHP3-like_N"/>
</dbReference>
<evidence type="ECO:0000256" key="1">
    <source>
        <dbReference type="ARBA" id="ARBA00022737"/>
    </source>
</evidence>
<gene>
    <name evidence="4" type="ORF">NP233_g6376</name>
</gene>
<comment type="caution">
    <text evidence="4">The sequence shown here is derived from an EMBL/GenBank/DDBJ whole genome shotgun (WGS) entry which is preliminary data.</text>
</comment>
<protein>
    <recommendedName>
        <fullName evidence="3">Nephrocystin 3-like N-terminal domain-containing protein</fullName>
    </recommendedName>
</protein>
<dbReference type="EMBL" id="JANIEX010000414">
    <property type="protein sequence ID" value="KAJ3567424.1"/>
    <property type="molecule type" value="Genomic_DNA"/>
</dbReference>
<dbReference type="AlphaFoldDB" id="A0AAD5VR53"/>
<accession>A0AAD5VR53</accession>